<dbReference type="PANTHER" id="PTHR17695">
    <property type="entry name" value="SMALL SUBUNIT PROCESSOME COMPONENT 20 HOMOLOG"/>
    <property type="match status" value="1"/>
</dbReference>
<evidence type="ECO:0000313" key="5">
    <source>
        <dbReference type="EMBL" id="KAF9060675.1"/>
    </source>
</evidence>
<feature type="compositionally biased region" description="Low complexity" evidence="1">
    <location>
        <begin position="632"/>
        <end position="641"/>
    </location>
</feature>
<dbReference type="Pfam" id="PF20416">
    <property type="entry name" value="UTP20"/>
    <property type="match status" value="1"/>
</dbReference>
<dbReference type="PANTHER" id="PTHR17695:SF11">
    <property type="entry name" value="SMALL SUBUNIT PROCESSOME COMPONENT 20 HOMOLOG"/>
    <property type="match status" value="1"/>
</dbReference>
<protein>
    <submittedName>
        <fullName evidence="5">Armadillo-type protein</fullName>
    </submittedName>
</protein>
<dbReference type="GO" id="GO:0030686">
    <property type="term" value="C:90S preribosome"/>
    <property type="evidence" value="ECO:0007669"/>
    <property type="project" value="TreeGrafter"/>
</dbReference>
<organism evidence="5 6">
    <name type="scientific">Rhodocollybia butyracea</name>
    <dbReference type="NCBI Taxonomy" id="206335"/>
    <lineage>
        <taxon>Eukaryota</taxon>
        <taxon>Fungi</taxon>
        <taxon>Dikarya</taxon>
        <taxon>Basidiomycota</taxon>
        <taxon>Agaricomycotina</taxon>
        <taxon>Agaricomycetes</taxon>
        <taxon>Agaricomycetidae</taxon>
        <taxon>Agaricales</taxon>
        <taxon>Marasmiineae</taxon>
        <taxon>Omphalotaceae</taxon>
        <taxon>Rhodocollybia</taxon>
    </lineage>
</organism>
<dbReference type="InterPro" id="IPR057525">
    <property type="entry name" value="UTP20_C"/>
</dbReference>
<evidence type="ECO:0000259" key="3">
    <source>
        <dbReference type="Pfam" id="PF20416"/>
    </source>
</evidence>
<dbReference type="InterPro" id="IPR016024">
    <property type="entry name" value="ARM-type_fold"/>
</dbReference>
<reference evidence="5" key="1">
    <citation type="submission" date="2020-11" db="EMBL/GenBank/DDBJ databases">
        <authorList>
            <consortium name="DOE Joint Genome Institute"/>
            <person name="Ahrendt S."/>
            <person name="Riley R."/>
            <person name="Andreopoulos W."/>
            <person name="Labutti K."/>
            <person name="Pangilinan J."/>
            <person name="Ruiz-Duenas F.J."/>
            <person name="Barrasa J.M."/>
            <person name="Sanchez-Garcia M."/>
            <person name="Camarero S."/>
            <person name="Miyauchi S."/>
            <person name="Serrano A."/>
            <person name="Linde D."/>
            <person name="Babiker R."/>
            <person name="Drula E."/>
            <person name="Ayuso-Fernandez I."/>
            <person name="Pacheco R."/>
            <person name="Padilla G."/>
            <person name="Ferreira P."/>
            <person name="Barriuso J."/>
            <person name="Kellner H."/>
            <person name="Castanera R."/>
            <person name="Alfaro M."/>
            <person name="Ramirez L."/>
            <person name="Pisabarro A.G."/>
            <person name="Kuo A."/>
            <person name="Tritt A."/>
            <person name="Lipzen A."/>
            <person name="He G."/>
            <person name="Yan M."/>
            <person name="Ng V."/>
            <person name="Cullen D."/>
            <person name="Martin F."/>
            <person name="Rosso M.-N."/>
            <person name="Henrissat B."/>
            <person name="Hibbett D."/>
            <person name="Martinez A.T."/>
            <person name="Grigoriev I.V."/>
        </authorList>
    </citation>
    <scope>NUCLEOTIDE SEQUENCE</scope>
    <source>
        <strain evidence="5">AH 40177</strain>
    </source>
</reference>
<feature type="domain" description="U3 small nucleolar RNA-associated protein 20" evidence="3">
    <location>
        <begin position="1507"/>
        <end position="1731"/>
    </location>
</feature>
<dbReference type="EMBL" id="JADNRY010000232">
    <property type="protein sequence ID" value="KAF9060675.1"/>
    <property type="molecule type" value="Genomic_DNA"/>
</dbReference>
<dbReference type="GO" id="GO:0032040">
    <property type="term" value="C:small-subunit processome"/>
    <property type="evidence" value="ECO:0007669"/>
    <property type="project" value="TreeGrafter"/>
</dbReference>
<evidence type="ECO:0000313" key="6">
    <source>
        <dbReference type="Proteomes" id="UP000772434"/>
    </source>
</evidence>
<evidence type="ECO:0000259" key="4">
    <source>
        <dbReference type="Pfam" id="PF23099"/>
    </source>
</evidence>
<evidence type="ECO:0000256" key="1">
    <source>
        <dbReference type="SAM" id="MobiDB-lite"/>
    </source>
</evidence>
<dbReference type="InterPro" id="IPR046523">
    <property type="entry name" value="UTP20_dom"/>
</dbReference>
<dbReference type="InterPro" id="IPR011989">
    <property type="entry name" value="ARM-like"/>
</dbReference>
<feature type="region of interest" description="Disordered" evidence="1">
    <location>
        <begin position="2399"/>
        <end position="2437"/>
    </location>
</feature>
<comment type="caution">
    <text evidence="5">The sequence shown here is derived from an EMBL/GenBank/DDBJ whole genome shotgun (WGS) entry which is preliminary data.</text>
</comment>
<dbReference type="Proteomes" id="UP000772434">
    <property type="component" value="Unassembled WGS sequence"/>
</dbReference>
<dbReference type="Gene3D" id="1.25.10.10">
    <property type="entry name" value="Leucine-rich Repeat Variant"/>
    <property type="match status" value="2"/>
</dbReference>
<accession>A0A9P5TYN0</accession>
<feature type="domain" description="U3 small nucleolar RNA-associated protein 20 C-terminal" evidence="4">
    <location>
        <begin position="2162"/>
        <end position="2422"/>
    </location>
</feature>
<feature type="compositionally biased region" description="Basic residues" evidence="1">
    <location>
        <begin position="2405"/>
        <end position="2421"/>
    </location>
</feature>
<proteinExistence type="predicted"/>
<feature type="domain" description="U3 small nucleolar RNA-associated protein 20 N-terminal" evidence="2">
    <location>
        <begin position="1011"/>
        <end position="1294"/>
    </location>
</feature>
<dbReference type="Pfam" id="PF07539">
    <property type="entry name" value="UTP20_N"/>
    <property type="match status" value="2"/>
</dbReference>
<dbReference type="SUPFAM" id="SSF48371">
    <property type="entry name" value="ARM repeat"/>
    <property type="match status" value="2"/>
</dbReference>
<evidence type="ECO:0000259" key="2">
    <source>
        <dbReference type="Pfam" id="PF07539"/>
    </source>
</evidence>
<dbReference type="Pfam" id="PF23099">
    <property type="entry name" value="UTP20_C"/>
    <property type="match status" value="1"/>
</dbReference>
<feature type="region of interest" description="Disordered" evidence="1">
    <location>
        <begin position="617"/>
        <end position="649"/>
    </location>
</feature>
<gene>
    <name evidence="5" type="ORF">BDP27DRAFT_1429786</name>
</gene>
<keyword evidence="6" id="KW-1185">Reference proteome</keyword>
<dbReference type="OrthoDB" id="360653at2759"/>
<dbReference type="InterPro" id="IPR052575">
    <property type="entry name" value="SSU_processome_comp_20"/>
</dbReference>
<dbReference type="InterPro" id="IPR011430">
    <property type="entry name" value="UTP20_N"/>
</dbReference>
<name>A0A9P5TYN0_9AGAR</name>
<feature type="domain" description="U3 small nucleolar RNA-associated protein 20 N-terminal" evidence="2">
    <location>
        <begin position="786"/>
        <end position="985"/>
    </location>
</feature>
<sequence length="2437" mass="272018">MSDNEDSMDVDSAPVAKRFKYKSYNAELKDVHLPSALSGHSKPDEDLDQATSDDEGLKVLLDLLQKIAQDLRATLAPIYPKLLDRLFQLAVRSISAEALSVLLSTLSAVFKFLLVPSTDPTLLEQTWIVVRKILPGCLPEIQRALAEVWGSVLRKLKAALRPRAVVLIVEGLEGIDDAAAWCFVSACKSVSQTLHTVTPTLFSPLVEYHLSCPDQFSPVADILVKEYAKITSVGADTEEAHEEKLRRILEVCAVPASVRSGTRLAIITPGDAQIHISTLYGGDMSLWMTSGRNLLTRLWNDGSQMDVKFSIELHGVLAEMKWSGWKSLALPGLLKRTGKLLEVEPKETLRLLASLSRSGKLGDVDLVCKKKITDRVSTRLNEMVQTDVLSFNEEDGAELDSILAFSSLFSPEISCSIVALADKHIASTPPTFGEDVDSFPHSAWIIKTTLCCLASRPVVEWAKNVDVVQWARTIVERWSWSKHALEGLVELITVLDSFAATLSFEEMYGLLKGSLLSHSHSLRLNVLKLLSSPFVDTPSDTRERSVVKIGRVVQVLKQDDKLGEDLCARWLTAQLKVNLRPMWAPTATALLELSMRFGDTVWGTLFGELKALSLEEASSSHPRKKMSKDGNSDNSQSSSSDDPWEEERSWRDPSAHKLREIVLIWLDKRTHWKKLLEGSGSKDRLDSRSYENQLLHSLGECHSLAEKHNRELITFFLEIAGPLTNPNFNASGLPFMQPNRYLRSTPPFSLILIVHSSPWRCPVSSPTSNGRYLCTRTSFALYWMNTRWRDELASLDISNIEPQARPEVIGVLVRLLYGLMLEKKGRSRGADRRSAVLSSLAGCTDDELSLLVDLMLRPLMAGQDMKAGSVIIQRTSSEASDRQLIGFLTMLGGVLKNLGPRVVRYWDALLGATMDIIAKAQGRIDGDESEADIGDDDDDETALPSTKLVRSIRQLGLKRLADFCRCRAEFDFSPYMKAAFTAFISLGYLYSTRRIPKRHPLCLSSSMFGHSTVTSCLTAVNVKPAVISRVFDIVDHLIAISAESDEVSETIMQPNVSILLSSLSVLVERTKGTSSISTPLGQRQIGILSQIAQYSTNAEEASTLLGLFSPLLRKPPKIVPEKIKSDLLKIVGHQMHLMPDLRDVTSEVYQQLYQLLSMLFQSLRSRAARLSLVGAFRDLANIQVSLQDLASLMESLNAYSAKRINEPDFERRLTAFAQLNDTLYGTLSVSDWLPILYNMLGFIQDPEELAIRNNASYSMRHFIDLVASQTSAEHEKTFSRMLFPGLKNGLKSRNEMVRTEILGVIAYAVAKCQNISSLQDMTALLAGGDEEANFFNNIHHVQLHRRSRALRRLADQCDEQPLRNSTLTEILIPLISNYIVETSSLDHHLVNDSITATGRLAKHLSWKSYYSLVQKYLRLSKAKDERERVYVRTIVAILENFPFVMEDEVQESDVILNEVEDIDVDHNIDDVENGGVGAKPLQTANSRIADAVNLHLLPTLLTYLESRDATTEDTTRIPIAVGVVKVARNLPFASAQLQITRLLTTTSQILRSKSQETRDLTRDTLCRIAVVLGPDYLSLIIRELRAALLRGPHLHVLAATVHHIIVHVTKPEYVENLGALDDCVPDIAHVSSEVIFGESGKDVQADGFKTKLREVKSSSSKGLDALHITAKHVTPSKINALLLPLRAIMQETESVKVMKSVDDVLKQISGGLNSNQHLLPTDLLSLCHTLITQNSRFLQQSATRRKHLVKGDAIVQTKRQIAVHDDHFANNSFRFVVFGLDLLSTALRRNRFNFQDSAVVSRLESMIVAVGNTLYSTSSPVLISGLKTVSGLIKCPLKSLERSLPVFIRQTLDILKQIGNTESEVAQTALKTLSSIFRDGPAVSVKEKDLSFLLEIVTPDIEEPSRQSAVFAVLRAIVARKFVVPEIYDIMDQVSEIMVTNQSAQVQELCRGVLLQFLLDYPQGKGRLRNQMTFLTKNLSYEYESGRKSVMELLDAVISKFQVGFVQEYADLLSVALVMVIANDDSSKCREMAAQLVKNLIGRLNEQKRSEIMSHLHTWSLQHAQPTLVRVSAQVYGLSIDALQSEVAPFISTILQDLRSLLEHSAQQLQTTDSMDVDLGWQLPYHCLITVAKLAKVFPELITQEVIDWALIVKHLLFPHAWVRMASSRLLGTLFGSAVIQIPPPSSKDASFSPLSASGMRECAAKLCQQLRSEHLDDSLSLQTVKNLFFIGKCYASMPFPADSDEDVVEDDDLRGALDGDDTAQQKHPLPWMFSKLSYQIRSALIAKRNHPHGRPNWNYQPFAVLRWFAAMTSFLDASTLERFLVHILSPIYRIIEDDTIHDTKMTELKDTAVELRDLLQSKVGTTKFSAVYNQIRQGVVAVQRERKEARVLQIATNPQAAASRKAHKNTVKKESRKRKNQTFVDGKGKLKRRREE</sequence>